<name>A0A9X0XEL7_9BURK</name>
<dbReference type="Proteomes" id="UP000643207">
    <property type="component" value="Unassembled WGS sequence"/>
</dbReference>
<dbReference type="PANTHER" id="PTHR30399:SF1">
    <property type="entry name" value="UTP PYROPHOSPHATASE"/>
    <property type="match status" value="1"/>
</dbReference>
<dbReference type="CDD" id="cd07344">
    <property type="entry name" value="M48_yhfN_like"/>
    <property type="match status" value="1"/>
</dbReference>
<dbReference type="PANTHER" id="PTHR30399">
    <property type="entry name" value="UNCHARACTERIZED PROTEIN YGJP"/>
    <property type="match status" value="1"/>
</dbReference>
<dbReference type="Gene3D" id="3.30.2010.10">
    <property type="entry name" value="Metalloproteases ('zincins'), catalytic domain"/>
    <property type="match status" value="1"/>
</dbReference>
<gene>
    <name evidence="2" type="ORF">JI742_13465</name>
</gene>
<organism evidence="2 3">
    <name type="scientific">Aquariibacter lacus</name>
    <dbReference type="NCBI Taxonomy" id="2801332"/>
    <lineage>
        <taxon>Bacteria</taxon>
        <taxon>Pseudomonadati</taxon>
        <taxon>Pseudomonadota</taxon>
        <taxon>Betaproteobacteria</taxon>
        <taxon>Burkholderiales</taxon>
        <taxon>Sphaerotilaceae</taxon>
        <taxon>Aquariibacter</taxon>
    </lineage>
</organism>
<dbReference type="InterPro" id="IPR002725">
    <property type="entry name" value="YgjP-like_metallopeptidase"/>
</dbReference>
<dbReference type="AlphaFoldDB" id="A0A9X0XEL7"/>
<feature type="domain" description="YgjP-like metallopeptidase" evidence="1">
    <location>
        <begin position="93"/>
        <end position="146"/>
    </location>
</feature>
<comment type="caution">
    <text evidence="2">The sequence shown here is derived from an EMBL/GenBank/DDBJ whole genome shotgun (WGS) entry which is preliminary data.</text>
</comment>
<accession>A0A9X0XEL7</accession>
<dbReference type="InterPro" id="IPR053136">
    <property type="entry name" value="UTP_pyrophosphatase-like"/>
</dbReference>
<protein>
    <submittedName>
        <fullName evidence="2">M48 family metallopeptidase</fullName>
    </submittedName>
</protein>
<proteinExistence type="predicted"/>
<keyword evidence="3" id="KW-1185">Reference proteome</keyword>
<evidence type="ECO:0000259" key="1">
    <source>
        <dbReference type="Pfam" id="PF01863"/>
    </source>
</evidence>
<sequence length="177" mass="19855">MPFLAGYPAGLQAQVRELLATGRLAEYLARRHPEPHAVRTSAQLYEHVQALKQRHLRRAPPLGKVEYDSRLLLDQRALGTLSTVSRVQGARLQAKREIRIAAVFKDAPAAMLQMIVVHELAHLKEREHDKAFYALCESMLPGYAQIEFDTRLHLLLRQQQAAAPVMPLAERSSGPPA</sequence>
<evidence type="ECO:0000313" key="3">
    <source>
        <dbReference type="Proteomes" id="UP000643207"/>
    </source>
</evidence>
<reference evidence="2 3" key="1">
    <citation type="submission" date="2021-01" db="EMBL/GenBank/DDBJ databases">
        <title>Piscinibacter sp. Jin2 Genome sequencing and assembly.</title>
        <authorList>
            <person name="Kim I."/>
        </authorList>
    </citation>
    <scope>NUCLEOTIDE SEQUENCE [LARGE SCALE GENOMIC DNA]</scope>
    <source>
        <strain evidence="2 3">Jin2</strain>
    </source>
</reference>
<dbReference type="EMBL" id="JAERRA010000002">
    <property type="protein sequence ID" value="MBL0720897.1"/>
    <property type="molecule type" value="Genomic_DNA"/>
</dbReference>
<evidence type="ECO:0000313" key="2">
    <source>
        <dbReference type="EMBL" id="MBL0720897.1"/>
    </source>
</evidence>
<dbReference type="Pfam" id="PF01863">
    <property type="entry name" value="YgjP-like"/>
    <property type="match status" value="1"/>
</dbReference>